<feature type="chain" id="PRO_5047202780" description="SPOR domain-containing protein" evidence="2">
    <location>
        <begin position="34"/>
        <end position="482"/>
    </location>
</feature>
<dbReference type="EMBL" id="BMGD01000002">
    <property type="protein sequence ID" value="GGB59637.1"/>
    <property type="molecule type" value="Genomic_DNA"/>
</dbReference>
<dbReference type="PROSITE" id="PS51257">
    <property type="entry name" value="PROKAR_LIPOPROTEIN"/>
    <property type="match status" value="1"/>
</dbReference>
<dbReference type="PROSITE" id="PS51724">
    <property type="entry name" value="SPOR"/>
    <property type="match status" value="1"/>
</dbReference>
<organism evidence="4 5">
    <name type="scientific">Blastomonas aquatica</name>
    <dbReference type="NCBI Taxonomy" id="1510276"/>
    <lineage>
        <taxon>Bacteria</taxon>
        <taxon>Pseudomonadati</taxon>
        <taxon>Pseudomonadota</taxon>
        <taxon>Alphaproteobacteria</taxon>
        <taxon>Sphingomonadales</taxon>
        <taxon>Sphingomonadaceae</taxon>
        <taxon>Blastomonas</taxon>
    </lineage>
</organism>
<evidence type="ECO:0000256" key="2">
    <source>
        <dbReference type="SAM" id="SignalP"/>
    </source>
</evidence>
<gene>
    <name evidence="4" type="ORF">GCM10010833_13100</name>
</gene>
<evidence type="ECO:0000256" key="1">
    <source>
        <dbReference type="SAM" id="MobiDB-lite"/>
    </source>
</evidence>
<dbReference type="Gene3D" id="1.25.40.10">
    <property type="entry name" value="Tetratricopeptide repeat domain"/>
    <property type="match status" value="1"/>
</dbReference>
<accession>A0ABQ1J7V9</accession>
<dbReference type="InterPro" id="IPR011990">
    <property type="entry name" value="TPR-like_helical_dom_sf"/>
</dbReference>
<comment type="caution">
    <text evidence="4">The sequence shown here is derived from an EMBL/GenBank/DDBJ whole genome shotgun (WGS) entry which is preliminary data.</text>
</comment>
<dbReference type="Proteomes" id="UP000614261">
    <property type="component" value="Unassembled WGS sequence"/>
</dbReference>
<dbReference type="InterPro" id="IPR007730">
    <property type="entry name" value="SPOR-like_dom"/>
</dbReference>
<evidence type="ECO:0000313" key="4">
    <source>
        <dbReference type="EMBL" id="GGB59637.1"/>
    </source>
</evidence>
<evidence type="ECO:0000313" key="5">
    <source>
        <dbReference type="Proteomes" id="UP000614261"/>
    </source>
</evidence>
<protein>
    <recommendedName>
        <fullName evidence="3">SPOR domain-containing protein</fullName>
    </recommendedName>
</protein>
<dbReference type="SUPFAM" id="SSF110997">
    <property type="entry name" value="Sporulation related repeat"/>
    <property type="match status" value="1"/>
</dbReference>
<proteinExistence type="predicted"/>
<dbReference type="InterPro" id="IPR036680">
    <property type="entry name" value="SPOR-like_sf"/>
</dbReference>
<name>A0ABQ1J7V9_9SPHN</name>
<keyword evidence="5" id="KW-1185">Reference proteome</keyword>
<dbReference type="RefSeq" id="WP_188513577.1">
    <property type="nucleotide sequence ID" value="NZ_BMGD01000002.1"/>
</dbReference>
<dbReference type="SUPFAM" id="SSF48452">
    <property type="entry name" value="TPR-like"/>
    <property type="match status" value="1"/>
</dbReference>
<dbReference type="Pfam" id="PF05036">
    <property type="entry name" value="SPOR"/>
    <property type="match status" value="1"/>
</dbReference>
<feature type="region of interest" description="Disordered" evidence="1">
    <location>
        <begin position="33"/>
        <end position="54"/>
    </location>
</feature>
<feature type="domain" description="SPOR" evidence="3">
    <location>
        <begin position="386"/>
        <end position="473"/>
    </location>
</feature>
<keyword evidence="2" id="KW-0732">Signal</keyword>
<dbReference type="Pfam" id="PF14559">
    <property type="entry name" value="TPR_19"/>
    <property type="match status" value="1"/>
</dbReference>
<reference evidence="5" key="1">
    <citation type="journal article" date="2019" name="Int. J. Syst. Evol. Microbiol.">
        <title>The Global Catalogue of Microorganisms (GCM) 10K type strain sequencing project: providing services to taxonomists for standard genome sequencing and annotation.</title>
        <authorList>
            <consortium name="The Broad Institute Genomics Platform"/>
            <consortium name="The Broad Institute Genome Sequencing Center for Infectious Disease"/>
            <person name="Wu L."/>
            <person name="Ma J."/>
        </authorList>
    </citation>
    <scope>NUCLEOTIDE SEQUENCE [LARGE SCALE GENOMIC DNA]</scope>
    <source>
        <strain evidence="5">CGMCC 1.12851</strain>
    </source>
</reference>
<evidence type="ECO:0000259" key="3">
    <source>
        <dbReference type="PROSITE" id="PS51724"/>
    </source>
</evidence>
<dbReference type="Gene3D" id="3.30.70.1070">
    <property type="entry name" value="Sporulation related repeat"/>
    <property type="match status" value="1"/>
</dbReference>
<sequence>MTSGAKTNRTLALKLAASTILVGSVLVSCSASSGGGRPQSLSSNAQKALDDGKPEKALAKAEASVALDPRDPGLRQTLANAYLANGRFASARQSLDDAMALGDYSARTVISLALMHAAEGRSNAAQALLREHRETIPASDYGLAMALAGDTRQGVDVLVDQIRNGENSAKVRQNLAFAYALDGRWREAQIMVGQDLDPKVAEGRIAEWARIAHPQAHVQRVASVLGVTPAEYDPGQPVQLALSSNPSMAQVVTEIGQQAMAGNGPAAGPIELPPVQDSRMEMAGAETAPASVYAQAAPLSAPAAMAQDIEQPRALLAPLLVAREIVQPLPGNYRAKPIRKASSVQVASREPIVEDERRGRVIAPRAAAAPRAAEAPAVFQKASFAPVSGGGYAVQLGVFSNAANADRAWAGYSAKHKDLASFSKVATPATVGNRTLHRLTASGFGDEKSARAMCAKVRSAGGECIISRAAPKPAGTQIAARR</sequence>
<feature type="signal peptide" evidence="2">
    <location>
        <begin position="1"/>
        <end position="33"/>
    </location>
</feature>